<proteinExistence type="predicted"/>
<dbReference type="OrthoDB" id="573482at2"/>
<dbReference type="AlphaFoldDB" id="A0Y853"/>
<dbReference type="eggNOG" id="COG4902">
    <property type="taxonomic scope" value="Bacteria"/>
</dbReference>
<comment type="caution">
    <text evidence="1">The sequence shown here is derived from an EMBL/GenBank/DDBJ whole genome shotgun (WGS) entry which is preliminary data.</text>
</comment>
<dbReference type="Gene3D" id="1.20.1260.10">
    <property type="match status" value="1"/>
</dbReference>
<dbReference type="SUPFAM" id="SSF47240">
    <property type="entry name" value="Ferritin-like"/>
    <property type="match status" value="1"/>
</dbReference>
<dbReference type="CDD" id="cd01048">
    <property type="entry name" value="Ferritin_like_AB2"/>
    <property type="match status" value="1"/>
</dbReference>
<dbReference type="InterPro" id="IPR019243">
    <property type="entry name" value="DUF2202"/>
</dbReference>
<reference evidence="1 2" key="1">
    <citation type="journal article" date="2010" name="J. Bacteriol.">
        <title>Genome sequence of the oligotrophic marine Gammaproteobacterium HTCC2143, isolated from the Oregon Coast.</title>
        <authorList>
            <person name="Oh H.M."/>
            <person name="Kang I."/>
            <person name="Ferriera S."/>
            <person name="Giovannoni S.J."/>
            <person name="Cho J.C."/>
        </authorList>
    </citation>
    <scope>NUCLEOTIDE SEQUENCE [LARGE SCALE GENOMIC DNA]</scope>
    <source>
        <strain evidence="1 2">HTCC2143</strain>
    </source>
</reference>
<evidence type="ECO:0000313" key="2">
    <source>
        <dbReference type="Proteomes" id="UP000004931"/>
    </source>
</evidence>
<keyword evidence="2" id="KW-1185">Reference proteome</keyword>
<dbReference type="STRING" id="247633.GP2143_13666"/>
<dbReference type="InterPro" id="IPR009078">
    <property type="entry name" value="Ferritin-like_SF"/>
</dbReference>
<gene>
    <name evidence="1" type="ORF">GP2143_13666</name>
</gene>
<accession>A0Y853</accession>
<dbReference type="Proteomes" id="UP000004931">
    <property type="component" value="Unassembled WGS sequence"/>
</dbReference>
<dbReference type="InterPro" id="IPR012347">
    <property type="entry name" value="Ferritin-like"/>
</dbReference>
<dbReference type="EMBL" id="AAVT01000001">
    <property type="protein sequence ID" value="EAW32307.1"/>
    <property type="molecule type" value="Genomic_DNA"/>
</dbReference>
<protein>
    <submittedName>
        <fullName evidence="1">Uncharacterized protein</fullName>
    </submittedName>
</protein>
<evidence type="ECO:0000313" key="1">
    <source>
        <dbReference type="EMBL" id="EAW32307.1"/>
    </source>
</evidence>
<sequence>MSDLSPQEIEILHEALDDEYLAWSTYDQVIEDFGEISPFINIREAESRHIEALCTLFNRYGVPVPPNPWLGRVERYKSIQEACEAGVKAEIANGEMYERLMVATQRRDFLEVLGNLQEASQKRHLRAFERCVSRRGSGCGAGRGRGRGNGGRC</sequence>
<name>A0Y853_9GAMM</name>
<organism evidence="1 2">
    <name type="scientific">marine gamma proteobacterium HTCC2143</name>
    <dbReference type="NCBI Taxonomy" id="247633"/>
    <lineage>
        <taxon>Bacteria</taxon>
        <taxon>Pseudomonadati</taxon>
        <taxon>Pseudomonadota</taxon>
        <taxon>Gammaproteobacteria</taxon>
        <taxon>Cellvibrionales</taxon>
        <taxon>Spongiibacteraceae</taxon>
        <taxon>BD1-7 clade</taxon>
    </lineage>
</organism>